<accession>A0ABW9LKK3</accession>
<dbReference type="Pfam" id="PF19776">
    <property type="entry name" value="DUF6262"/>
    <property type="match status" value="1"/>
</dbReference>
<proteinExistence type="predicted"/>
<dbReference type="RefSeq" id="WP_131721832.1">
    <property type="nucleotide sequence ID" value="NZ_JBKBDD010000025.1"/>
</dbReference>
<comment type="caution">
    <text evidence="2">The sequence shown here is derived from an EMBL/GenBank/DDBJ whole genome shotgun (WGS) entry which is preliminary data.</text>
</comment>
<dbReference type="InterPro" id="IPR046229">
    <property type="entry name" value="TnpC-like"/>
</dbReference>
<feature type="region of interest" description="Disordered" evidence="1">
    <location>
        <begin position="57"/>
        <end position="91"/>
    </location>
</feature>
<evidence type="ECO:0000313" key="2">
    <source>
        <dbReference type="EMBL" id="MFN6548496.1"/>
    </source>
</evidence>
<reference evidence="2 3" key="1">
    <citation type="submission" date="2024-12" db="EMBL/GenBank/DDBJ databases">
        <title>The coexistence of Mycolicibacterium septicum and Mycolicibacterium nivoides in clinical samples.</title>
        <authorList>
            <person name="Wang C."/>
            <person name="Feng Y."/>
            <person name="Zong Z."/>
        </authorList>
    </citation>
    <scope>NUCLEOTIDE SEQUENCE [LARGE SCALE GENOMIC DNA]</scope>
    <source>
        <strain evidence="2 3">120309</strain>
    </source>
</reference>
<keyword evidence="3" id="KW-1185">Reference proteome</keyword>
<name>A0ABW9LKK3_9MYCO</name>
<organism evidence="2 3">
    <name type="scientific">Mycolicibacterium nivoides</name>
    <dbReference type="NCBI Taxonomy" id="2487344"/>
    <lineage>
        <taxon>Bacteria</taxon>
        <taxon>Bacillati</taxon>
        <taxon>Actinomycetota</taxon>
        <taxon>Actinomycetes</taxon>
        <taxon>Mycobacteriales</taxon>
        <taxon>Mycobacteriaceae</taxon>
        <taxon>Mycolicibacterium</taxon>
    </lineage>
</organism>
<evidence type="ECO:0000313" key="3">
    <source>
        <dbReference type="Proteomes" id="UP001635816"/>
    </source>
</evidence>
<feature type="region of interest" description="Disordered" evidence="1">
    <location>
        <begin position="126"/>
        <end position="152"/>
    </location>
</feature>
<sequence length="152" mass="16472">MTETNTARVDRLRAAAARKSADAKARARRALVSLANRGAPINFNTVANEASVSKGYLYGDPDLRHEITERRRQPPRLLEPGPRSARSKAASAEVKLAVATDVIRQLRAENEQLRGENATLRGDLLATHQASRLRSKSTEPPDKGILGPGAEA</sequence>
<feature type="compositionally biased region" description="Basic and acidic residues" evidence="1">
    <location>
        <begin position="61"/>
        <end position="72"/>
    </location>
</feature>
<dbReference type="EMBL" id="JBKBDD010000025">
    <property type="protein sequence ID" value="MFN6548496.1"/>
    <property type="molecule type" value="Genomic_DNA"/>
</dbReference>
<gene>
    <name evidence="2" type="ORF">ACK4CT_35615</name>
</gene>
<evidence type="ECO:0000256" key="1">
    <source>
        <dbReference type="SAM" id="MobiDB-lite"/>
    </source>
</evidence>
<protein>
    <submittedName>
        <fullName evidence="2">DUF6262 family protein</fullName>
    </submittedName>
</protein>
<dbReference type="Proteomes" id="UP001635816">
    <property type="component" value="Unassembled WGS sequence"/>
</dbReference>